<comment type="caution">
    <text evidence="1">The sequence shown here is derived from an EMBL/GenBank/DDBJ whole genome shotgun (WGS) entry which is preliminary data.</text>
</comment>
<accession>A0ABW5JFV3</accession>
<dbReference type="InterPro" id="IPR025737">
    <property type="entry name" value="FApF"/>
</dbReference>
<reference evidence="2" key="1">
    <citation type="journal article" date="2019" name="Int. J. Syst. Evol. Microbiol.">
        <title>The Global Catalogue of Microorganisms (GCM) 10K type strain sequencing project: providing services to taxonomists for standard genome sequencing and annotation.</title>
        <authorList>
            <consortium name="The Broad Institute Genomics Platform"/>
            <consortium name="The Broad Institute Genome Sequencing Center for Infectious Disease"/>
            <person name="Wu L."/>
            <person name="Ma J."/>
        </authorList>
    </citation>
    <scope>NUCLEOTIDE SEQUENCE [LARGE SCALE GENOMIC DNA]</scope>
    <source>
        <strain evidence="2">KCTC 52042</strain>
    </source>
</reference>
<dbReference type="RefSeq" id="WP_390296888.1">
    <property type="nucleotide sequence ID" value="NZ_JBHULI010000001.1"/>
</dbReference>
<organism evidence="1 2">
    <name type="scientific">Gracilimonas halophila</name>
    <dbReference type="NCBI Taxonomy" id="1834464"/>
    <lineage>
        <taxon>Bacteria</taxon>
        <taxon>Pseudomonadati</taxon>
        <taxon>Balneolota</taxon>
        <taxon>Balneolia</taxon>
        <taxon>Balneolales</taxon>
        <taxon>Balneolaceae</taxon>
        <taxon>Gracilimonas</taxon>
    </lineage>
</organism>
<dbReference type="Proteomes" id="UP001597460">
    <property type="component" value="Unassembled WGS sequence"/>
</dbReference>
<gene>
    <name evidence="1" type="ORF">ACFSVN_00325</name>
</gene>
<name>A0ABW5JFV3_9BACT</name>
<sequence length="257" mass="28338">MKSYSVVIFCMLGWFAISCQTLKAQENYVPDRPGIGNGSYVVEPGVFGLETGIQLSTAKSVNQFDIGQMLLRFGVFENLEMRVLMNSYSTQNFDETDITNSGFQDLGLATKFQFFESENKETRVSAIGKVSLPVGASAFTKYEVIPTLFLAGDQLLTENFSMSSNIGYTFGVGSSSDNWLFTLTPGFTFPNQKNLGVYAGYAGIYSGNKINEYYAEAGITLIVNEGAHLDLNAGYEFENESLFIGIGFSQGFDRWVK</sequence>
<evidence type="ECO:0000313" key="2">
    <source>
        <dbReference type="Proteomes" id="UP001597460"/>
    </source>
</evidence>
<dbReference type="Pfam" id="PF13557">
    <property type="entry name" value="Phenol_MetA_deg"/>
    <property type="match status" value="1"/>
</dbReference>
<evidence type="ECO:0000313" key="1">
    <source>
        <dbReference type="EMBL" id="MFD2530887.1"/>
    </source>
</evidence>
<proteinExistence type="predicted"/>
<protein>
    <submittedName>
        <fullName evidence="1">Transporter</fullName>
    </submittedName>
</protein>
<keyword evidence="2" id="KW-1185">Reference proteome</keyword>
<dbReference type="EMBL" id="JBHULI010000001">
    <property type="protein sequence ID" value="MFD2530887.1"/>
    <property type="molecule type" value="Genomic_DNA"/>
</dbReference>
<dbReference type="PROSITE" id="PS51257">
    <property type="entry name" value="PROKAR_LIPOPROTEIN"/>
    <property type="match status" value="1"/>
</dbReference>